<feature type="binding site" evidence="7">
    <location>
        <position position="50"/>
    </location>
    <ligand>
        <name>[4Fe-4S] cluster</name>
        <dbReference type="ChEBI" id="CHEBI:49883"/>
    </ligand>
</feature>
<comment type="caution">
    <text evidence="10">The sequence shown here is derived from an EMBL/GenBank/DDBJ whole genome shotgun (WGS) entry which is preliminary data.</text>
</comment>
<dbReference type="Gene3D" id="3.40.50.12280">
    <property type="match status" value="1"/>
</dbReference>
<comment type="function">
    <text evidence="7">NDH-1 shuttles electrons from NADH, via FMN and iron-sulfur (Fe-S) centers, to quinones in the respiratory chain. The immediate electron acceptor for the enzyme in this species is believed to be a menaquinone. Couples the redox reaction to proton translocation (for every two electrons transferred, four hydrogen ions are translocated across the cytoplasmic membrane), and thus conserves the redox energy in a proton gradient.</text>
</comment>
<dbReference type="EC" id="7.1.1.-" evidence="7"/>
<evidence type="ECO:0000256" key="5">
    <source>
        <dbReference type="ARBA" id="ARBA00022967"/>
    </source>
</evidence>
<proteinExistence type="inferred from homology"/>
<dbReference type="FunFam" id="3.40.50.12280:FF:000002">
    <property type="entry name" value="NADH-quinone oxidoreductase subunit B"/>
    <property type="match status" value="1"/>
</dbReference>
<gene>
    <name evidence="7" type="primary">nuoB</name>
    <name evidence="10" type="ORF">HNQ41_002261</name>
</gene>
<organism evidence="10 11">
    <name type="scientific">Texcoconibacillus texcoconensis</name>
    <dbReference type="NCBI Taxonomy" id="1095777"/>
    <lineage>
        <taxon>Bacteria</taxon>
        <taxon>Bacillati</taxon>
        <taxon>Bacillota</taxon>
        <taxon>Bacilli</taxon>
        <taxon>Bacillales</taxon>
        <taxon>Bacillaceae</taxon>
        <taxon>Texcoconibacillus</taxon>
    </lineage>
</organism>
<dbReference type="NCBIfam" id="NF005012">
    <property type="entry name" value="PRK06411.1"/>
    <property type="match status" value="1"/>
</dbReference>
<evidence type="ECO:0000259" key="9">
    <source>
        <dbReference type="Pfam" id="PF01058"/>
    </source>
</evidence>
<dbReference type="GO" id="GO:0051539">
    <property type="term" value="F:4 iron, 4 sulfur cluster binding"/>
    <property type="evidence" value="ECO:0007669"/>
    <property type="project" value="UniProtKB-KW"/>
</dbReference>
<name>A0A840QS11_9BACI</name>
<keyword evidence="7" id="KW-1003">Cell membrane</keyword>
<comment type="subunit">
    <text evidence="7">NDH-1 is composed of 14 different subunits. Subunits NuoB, C, D, E, F, and G constitute the peripheral sector of the complex.</text>
</comment>
<dbReference type="Proteomes" id="UP000551878">
    <property type="component" value="Unassembled WGS sequence"/>
</dbReference>
<dbReference type="HAMAP" id="MF_01356">
    <property type="entry name" value="NDH1_NuoB"/>
    <property type="match status" value="1"/>
</dbReference>
<keyword evidence="7 8" id="KW-0411">Iron-sulfur</keyword>
<keyword evidence="4 7" id="KW-0874">Quinone</keyword>
<keyword evidence="11" id="KW-1185">Reference proteome</keyword>
<keyword evidence="7 8" id="KW-0479">Metal-binding</keyword>
<comment type="similarity">
    <text evidence="1 7 8">Belongs to the complex I 20 kDa subunit family.</text>
</comment>
<dbReference type="PANTHER" id="PTHR11995">
    <property type="entry name" value="NADH DEHYDROGENASE"/>
    <property type="match status" value="1"/>
</dbReference>
<evidence type="ECO:0000256" key="8">
    <source>
        <dbReference type="RuleBase" id="RU004464"/>
    </source>
</evidence>
<feature type="domain" description="NADH:ubiquinone oxidoreductase-like 20kDa subunit" evidence="9">
    <location>
        <begin position="50"/>
        <end position="158"/>
    </location>
</feature>
<dbReference type="GO" id="GO:0045271">
    <property type="term" value="C:respiratory chain complex I"/>
    <property type="evidence" value="ECO:0007669"/>
    <property type="project" value="TreeGrafter"/>
</dbReference>
<keyword evidence="5 7" id="KW-1278">Translocase</keyword>
<dbReference type="PROSITE" id="PS01150">
    <property type="entry name" value="COMPLEX1_20K"/>
    <property type="match status" value="1"/>
</dbReference>
<feature type="binding site" evidence="7">
    <location>
        <position position="51"/>
    </location>
    <ligand>
        <name>[4Fe-4S] cluster</name>
        <dbReference type="ChEBI" id="CHEBI:49883"/>
    </ligand>
</feature>
<dbReference type="EMBL" id="JACHHB010000010">
    <property type="protein sequence ID" value="MBB5174067.1"/>
    <property type="molecule type" value="Genomic_DNA"/>
</dbReference>
<dbReference type="GO" id="GO:0009060">
    <property type="term" value="P:aerobic respiration"/>
    <property type="evidence" value="ECO:0007669"/>
    <property type="project" value="TreeGrafter"/>
</dbReference>
<keyword evidence="3 7" id="KW-0004">4Fe-4S</keyword>
<keyword evidence="2 7" id="KW-0813">Transport</keyword>
<evidence type="ECO:0000256" key="1">
    <source>
        <dbReference type="ARBA" id="ARBA00009173"/>
    </source>
</evidence>
<feature type="binding site" evidence="7">
    <location>
        <position position="145"/>
    </location>
    <ligand>
        <name>[4Fe-4S] cluster</name>
        <dbReference type="ChEBI" id="CHEBI:49883"/>
    </ligand>
</feature>
<evidence type="ECO:0000256" key="7">
    <source>
        <dbReference type="HAMAP-Rule" id="MF_01356"/>
    </source>
</evidence>
<comment type="subcellular location">
    <subcellularLocation>
        <location evidence="7">Cell membrane</location>
        <topology evidence="7">Peripheral membrane protein</topology>
        <orientation evidence="7">Cytoplasmic side</orientation>
    </subcellularLocation>
</comment>
<dbReference type="GO" id="GO:0048038">
    <property type="term" value="F:quinone binding"/>
    <property type="evidence" value="ECO:0007669"/>
    <property type="project" value="UniProtKB-KW"/>
</dbReference>
<dbReference type="GO" id="GO:0005886">
    <property type="term" value="C:plasma membrane"/>
    <property type="evidence" value="ECO:0007669"/>
    <property type="project" value="UniProtKB-SubCell"/>
</dbReference>
<keyword evidence="7" id="KW-0472">Membrane</keyword>
<protein>
    <recommendedName>
        <fullName evidence="7">NADH-quinone oxidoreductase subunit B</fullName>
        <ecNumber evidence="7">7.1.1.-</ecNumber>
    </recommendedName>
    <alternativeName>
        <fullName evidence="7">NADH dehydrogenase I subunit B</fullName>
    </alternativeName>
    <alternativeName>
        <fullName evidence="7">NDH-1 subunit B</fullName>
    </alternativeName>
</protein>
<dbReference type="GO" id="GO:0008137">
    <property type="term" value="F:NADH dehydrogenase (ubiquinone) activity"/>
    <property type="evidence" value="ECO:0007669"/>
    <property type="project" value="InterPro"/>
</dbReference>
<evidence type="ECO:0000256" key="4">
    <source>
        <dbReference type="ARBA" id="ARBA00022719"/>
    </source>
</evidence>
<comment type="catalytic activity">
    <reaction evidence="7">
        <text>a quinone + NADH + 5 H(+)(in) = a quinol + NAD(+) + 4 H(+)(out)</text>
        <dbReference type="Rhea" id="RHEA:57888"/>
        <dbReference type="ChEBI" id="CHEBI:15378"/>
        <dbReference type="ChEBI" id="CHEBI:24646"/>
        <dbReference type="ChEBI" id="CHEBI:57540"/>
        <dbReference type="ChEBI" id="CHEBI:57945"/>
        <dbReference type="ChEBI" id="CHEBI:132124"/>
    </reaction>
</comment>
<dbReference type="InterPro" id="IPR006137">
    <property type="entry name" value="NADH_UbQ_OxRdtase-like_20kDa"/>
</dbReference>
<comment type="cofactor">
    <cofactor evidence="7">
        <name>[4Fe-4S] cluster</name>
        <dbReference type="ChEBI" id="CHEBI:49883"/>
    </cofactor>
    <text evidence="7">Binds 1 [4Fe-4S] cluster.</text>
</comment>
<reference evidence="10 11" key="1">
    <citation type="submission" date="2020-08" db="EMBL/GenBank/DDBJ databases">
        <title>Genomic Encyclopedia of Type Strains, Phase IV (KMG-IV): sequencing the most valuable type-strain genomes for metagenomic binning, comparative biology and taxonomic classification.</title>
        <authorList>
            <person name="Goeker M."/>
        </authorList>
    </citation>
    <scope>NUCLEOTIDE SEQUENCE [LARGE SCALE GENOMIC DNA]</scope>
    <source>
        <strain evidence="10 11">DSM 24696</strain>
    </source>
</reference>
<evidence type="ECO:0000313" key="10">
    <source>
        <dbReference type="EMBL" id="MBB5174067.1"/>
    </source>
</evidence>
<dbReference type="GO" id="GO:0015990">
    <property type="term" value="P:electron transport coupled proton transport"/>
    <property type="evidence" value="ECO:0007669"/>
    <property type="project" value="TreeGrafter"/>
</dbReference>
<feature type="binding site" evidence="7">
    <location>
        <position position="115"/>
    </location>
    <ligand>
        <name>[4Fe-4S] cluster</name>
        <dbReference type="ChEBI" id="CHEBI:49883"/>
    </ligand>
</feature>
<dbReference type="InterPro" id="IPR006138">
    <property type="entry name" value="NADH_UQ_OxRdtase_20Kd_su"/>
</dbReference>
<dbReference type="SUPFAM" id="SSF56770">
    <property type="entry name" value="HydA/Nqo6-like"/>
    <property type="match status" value="1"/>
</dbReference>
<evidence type="ECO:0000256" key="3">
    <source>
        <dbReference type="ARBA" id="ARBA00022485"/>
    </source>
</evidence>
<dbReference type="RefSeq" id="WP_184664506.1">
    <property type="nucleotide sequence ID" value="NZ_JACHHB010000010.1"/>
</dbReference>
<keyword evidence="6 7" id="KW-0520">NAD</keyword>
<dbReference type="AlphaFoldDB" id="A0A840QS11"/>
<dbReference type="Pfam" id="PF01058">
    <property type="entry name" value="Oxidored_q6"/>
    <property type="match status" value="1"/>
</dbReference>
<sequence>MELKGFQESVQYDPRVKDELDRNVILTTVEQVKAWARTRSMWPLTFGLACCAIEMMATGGPRYDFDRFGVMFRASPRHADVMIVAGTVTSKMAPVVRTLYDQMPEPKWVIAMGSCATCGGPYKYSYSVVNGVDKVVPVDVYIPGCPPTPPALLDGVDKLRQKIRLEASGKKVTDHE</sequence>
<accession>A0A840QS11</accession>
<dbReference type="PANTHER" id="PTHR11995:SF14">
    <property type="entry name" value="NADH DEHYDROGENASE [UBIQUINONE] IRON-SULFUR PROTEIN 7, MITOCHONDRIAL"/>
    <property type="match status" value="1"/>
</dbReference>
<evidence type="ECO:0000256" key="6">
    <source>
        <dbReference type="ARBA" id="ARBA00023027"/>
    </source>
</evidence>
<keyword evidence="7 8" id="KW-0408">Iron</keyword>
<evidence type="ECO:0000313" key="11">
    <source>
        <dbReference type="Proteomes" id="UP000551878"/>
    </source>
</evidence>
<dbReference type="GO" id="GO:0005506">
    <property type="term" value="F:iron ion binding"/>
    <property type="evidence" value="ECO:0007669"/>
    <property type="project" value="UniProtKB-UniRule"/>
</dbReference>
<evidence type="ECO:0000256" key="2">
    <source>
        <dbReference type="ARBA" id="ARBA00022448"/>
    </source>
</evidence>
<dbReference type="NCBIfam" id="TIGR01957">
    <property type="entry name" value="nuoB_fam"/>
    <property type="match status" value="1"/>
</dbReference>
<dbReference type="GO" id="GO:0050136">
    <property type="term" value="F:NADH dehydrogenase (quinone) (non-electrogenic) activity"/>
    <property type="evidence" value="ECO:0007669"/>
    <property type="project" value="UniProtKB-UniRule"/>
</dbReference>